<name>A0A384JLW1_BOTFB</name>
<reference evidence="2 3" key="3">
    <citation type="journal article" date="2017" name="Mol. Plant Pathol.">
        <title>A gapless genome sequence of the fungus Botrytis cinerea.</title>
        <authorList>
            <person name="Van Kan J.A."/>
            <person name="Stassen J.H."/>
            <person name="Mosbach A."/>
            <person name="Van Der Lee T.A."/>
            <person name="Faino L."/>
            <person name="Farmer A.D."/>
            <person name="Papasotiriou D.G."/>
            <person name="Zhou S."/>
            <person name="Seidl M.F."/>
            <person name="Cottam E."/>
            <person name="Edel D."/>
            <person name="Hahn M."/>
            <person name="Schwartz D.C."/>
            <person name="Dietrich R.A."/>
            <person name="Widdison S."/>
            <person name="Scalliet G."/>
        </authorList>
    </citation>
    <scope>NUCLEOTIDE SEQUENCE [LARGE SCALE GENOMIC DNA]</scope>
    <source>
        <strain evidence="2 3">B05.10</strain>
    </source>
</reference>
<dbReference type="InterPro" id="IPR029052">
    <property type="entry name" value="Metallo-depent_PP-like"/>
</dbReference>
<evidence type="ECO:0000259" key="1">
    <source>
        <dbReference type="Pfam" id="PF00149"/>
    </source>
</evidence>
<dbReference type="AlphaFoldDB" id="A0A384JLW1"/>
<evidence type="ECO:0000313" key="3">
    <source>
        <dbReference type="Proteomes" id="UP000001798"/>
    </source>
</evidence>
<evidence type="ECO:0000313" key="2">
    <source>
        <dbReference type="EMBL" id="ATZ51471.1"/>
    </source>
</evidence>
<dbReference type="Proteomes" id="UP000001798">
    <property type="component" value="Chromosome 7"/>
</dbReference>
<dbReference type="PANTHER" id="PTHR12905">
    <property type="entry name" value="METALLOPHOSPHOESTERASE"/>
    <property type="match status" value="1"/>
</dbReference>
<dbReference type="EMBL" id="CP009811">
    <property type="protein sequence ID" value="ATZ51471.1"/>
    <property type="molecule type" value="Genomic_DNA"/>
</dbReference>
<dbReference type="Gene3D" id="3.60.21.10">
    <property type="match status" value="1"/>
</dbReference>
<proteinExistence type="predicted"/>
<reference evidence="2 3" key="2">
    <citation type="journal article" date="2012" name="Eukaryot. Cell">
        <title>Genome update of Botrytis cinerea strains B05.10 and T4.</title>
        <authorList>
            <person name="Staats M."/>
            <person name="van Kan J.A."/>
        </authorList>
    </citation>
    <scope>NUCLEOTIDE SEQUENCE [LARGE SCALE GENOMIC DNA]</scope>
    <source>
        <strain evidence="2 3">B05.10</strain>
    </source>
</reference>
<dbReference type="InterPro" id="IPR051693">
    <property type="entry name" value="UPF0046_metallophosphoest"/>
</dbReference>
<dbReference type="Pfam" id="PF00149">
    <property type="entry name" value="Metallophos"/>
    <property type="match status" value="1"/>
</dbReference>
<dbReference type="CDD" id="cd07379">
    <property type="entry name" value="MPP_239FB"/>
    <property type="match status" value="1"/>
</dbReference>
<gene>
    <name evidence="2" type="ORF">BCIN_07g01030</name>
</gene>
<dbReference type="GO" id="GO:0016787">
    <property type="term" value="F:hydrolase activity"/>
    <property type="evidence" value="ECO:0007669"/>
    <property type="project" value="InterPro"/>
</dbReference>
<reference evidence="2 3" key="1">
    <citation type="journal article" date="2011" name="PLoS Genet.">
        <title>Genomic analysis of the necrotrophic fungal pathogens Sclerotinia sclerotiorum and Botrytis cinerea.</title>
        <authorList>
            <person name="Amselem J."/>
            <person name="Cuomo C.A."/>
            <person name="van Kan J.A."/>
            <person name="Viaud M."/>
            <person name="Benito E.P."/>
            <person name="Couloux A."/>
            <person name="Coutinho P.M."/>
            <person name="de Vries R.P."/>
            <person name="Dyer P.S."/>
            <person name="Fillinger S."/>
            <person name="Fournier E."/>
            <person name="Gout L."/>
            <person name="Hahn M."/>
            <person name="Kohn L."/>
            <person name="Lapalu N."/>
            <person name="Plummer K.M."/>
            <person name="Pradier J.M."/>
            <person name="Quevillon E."/>
            <person name="Sharon A."/>
            <person name="Simon A."/>
            <person name="ten Have A."/>
            <person name="Tudzynski B."/>
            <person name="Tudzynski P."/>
            <person name="Wincker P."/>
            <person name="Andrew M."/>
            <person name="Anthouard V."/>
            <person name="Beever R.E."/>
            <person name="Beffa R."/>
            <person name="Benoit I."/>
            <person name="Bouzid O."/>
            <person name="Brault B."/>
            <person name="Chen Z."/>
            <person name="Choquer M."/>
            <person name="Collemare J."/>
            <person name="Cotton P."/>
            <person name="Danchin E.G."/>
            <person name="Da Silva C."/>
            <person name="Gautier A."/>
            <person name="Giraud C."/>
            <person name="Giraud T."/>
            <person name="Gonzalez C."/>
            <person name="Grossetete S."/>
            <person name="Guldener U."/>
            <person name="Henrissat B."/>
            <person name="Howlett B.J."/>
            <person name="Kodira C."/>
            <person name="Kretschmer M."/>
            <person name="Lappartient A."/>
            <person name="Leroch M."/>
            <person name="Levis C."/>
            <person name="Mauceli E."/>
            <person name="Neuveglise C."/>
            <person name="Oeser B."/>
            <person name="Pearson M."/>
            <person name="Poulain J."/>
            <person name="Poussereau N."/>
            <person name="Quesneville H."/>
            <person name="Rascle C."/>
            <person name="Schumacher J."/>
            <person name="Segurens B."/>
            <person name="Sexton A."/>
            <person name="Silva E."/>
            <person name="Sirven C."/>
            <person name="Soanes D.M."/>
            <person name="Talbot N.J."/>
            <person name="Templeton M."/>
            <person name="Yandava C."/>
            <person name="Yarden O."/>
            <person name="Zeng Q."/>
            <person name="Rollins J.A."/>
            <person name="Lebrun M.H."/>
            <person name="Dickman M."/>
        </authorList>
    </citation>
    <scope>NUCLEOTIDE SEQUENCE [LARGE SCALE GENOMIC DNA]</scope>
    <source>
        <strain evidence="2 3">B05.10</strain>
    </source>
</reference>
<dbReference type="PANTHER" id="PTHR12905:SF0">
    <property type="entry name" value="CALCINEURIN-LIKE PHOSPHOESTERASE DOMAIN-CONTAINING PROTEIN"/>
    <property type="match status" value="1"/>
</dbReference>
<dbReference type="InterPro" id="IPR004843">
    <property type="entry name" value="Calcineurin-like_PHP"/>
</dbReference>
<accession>A0A384JLW1</accession>
<dbReference type="SUPFAM" id="SSF56300">
    <property type="entry name" value="Metallo-dependent phosphatases"/>
    <property type="match status" value="1"/>
</dbReference>
<dbReference type="OrthoDB" id="630188at2759"/>
<sequence length="289" mass="32278">MVNMARMQKTTFIVLSDTHDYQFGDNASSKLQLPVPKVDVLLHCGDLTQVGGIPAFKKALKMLSNFDAELKLVIAGNHDLELDEGWCKAHIEEDEDYLDDHARAMEVMKGQLAKEAGVTYLEEGTHTFNLQSGATFKIYASPYQPEFNDYAFPYQRNEDRFNASGKTAEGVISIAENPIPAGVDIVMTHGPPKGFRDENLGCENILRAVQRAKPLMHCFGHIHEGYGANKIVWDDARKAEDDLINEYPQAMNLHVESGKETLMVNAAILDGEHQPTNAPWIISLELPYF</sequence>
<feature type="domain" description="Calcineurin-like phosphoesterase" evidence="1">
    <location>
        <begin position="11"/>
        <end position="224"/>
    </location>
</feature>
<dbReference type="KEGG" id="bfu:BCIN_07g01030"/>
<dbReference type="GeneID" id="5436675"/>
<dbReference type="RefSeq" id="XP_024549610.1">
    <property type="nucleotide sequence ID" value="XM_024693821.1"/>
</dbReference>
<keyword evidence="3" id="KW-1185">Reference proteome</keyword>
<protein>
    <recommendedName>
        <fullName evidence="1">Calcineurin-like phosphoesterase domain-containing protein</fullName>
    </recommendedName>
</protein>
<organism evidence="2 3">
    <name type="scientific">Botryotinia fuckeliana (strain B05.10)</name>
    <name type="common">Noble rot fungus</name>
    <name type="synonym">Botrytis cinerea</name>
    <dbReference type="NCBI Taxonomy" id="332648"/>
    <lineage>
        <taxon>Eukaryota</taxon>
        <taxon>Fungi</taxon>
        <taxon>Dikarya</taxon>
        <taxon>Ascomycota</taxon>
        <taxon>Pezizomycotina</taxon>
        <taxon>Leotiomycetes</taxon>
        <taxon>Helotiales</taxon>
        <taxon>Sclerotiniaceae</taxon>
        <taxon>Botrytis</taxon>
    </lineage>
</organism>
<dbReference type="VEuPathDB" id="FungiDB:Bcin07g01030"/>